<evidence type="ECO:0000256" key="8">
    <source>
        <dbReference type="ARBA" id="ARBA00023136"/>
    </source>
</evidence>
<evidence type="ECO:0000313" key="14">
    <source>
        <dbReference type="EMBL" id="MXO68071.1"/>
    </source>
</evidence>
<keyword evidence="5 12" id="KW-0812">Transmembrane</keyword>
<evidence type="ECO:0000256" key="3">
    <source>
        <dbReference type="ARBA" id="ARBA00022516"/>
    </source>
</evidence>
<keyword evidence="6 12" id="KW-1133">Transmembrane helix</keyword>
<dbReference type="Pfam" id="PF08009">
    <property type="entry name" value="CDP-OH_P_tran_2"/>
    <property type="match status" value="1"/>
</dbReference>
<sequence>MNDDYPRLGPKAAEDEVPLPAGRVRGLSLRAVLPNAITAAALCSGLTGIRFAIAENWSLAIFAVILAGLLDGIDGRIARLLKAQSRFGAELDSLADSLSFGMAPAIIFYLWTLQDLPRLGWFAALAFAICCALRLARFNAQIDVDDQPHKSAGFLTGVPAPVGAGLAFLPFYLWMATGWEEFREPIVCAIWMVAMAFLMISNIATLSWTSIRPRRTVRLELIAGVGILFAALLLEPWWTLVAICAGYLALMPYALVRYARVRRLREAGAGGMRPEPDDAPHDPVG</sequence>
<evidence type="ECO:0000256" key="9">
    <source>
        <dbReference type="ARBA" id="ARBA00023209"/>
    </source>
</evidence>
<feature type="transmembrane region" description="Helical" evidence="12">
    <location>
        <begin position="119"/>
        <end position="140"/>
    </location>
</feature>
<accession>A0ABW9UTB0</accession>
<dbReference type="PROSITE" id="PS00379">
    <property type="entry name" value="CDP_ALCOHOL_P_TRANSF"/>
    <property type="match status" value="1"/>
</dbReference>
<keyword evidence="3" id="KW-0444">Lipid biosynthesis</keyword>
<evidence type="ECO:0000256" key="2">
    <source>
        <dbReference type="ARBA" id="ARBA00010441"/>
    </source>
</evidence>
<dbReference type="PANTHER" id="PTHR14269:SF61">
    <property type="entry name" value="CDP-DIACYLGLYCEROL--SERINE O-PHOSPHATIDYLTRANSFERASE"/>
    <property type="match status" value="1"/>
</dbReference>
<dbReference type="InterPro" id="IPR000462">
    <property type="entry name" value="CDP-OH_P_trans"/>
</dbReference>
<dbReference type="Pfam" id="PF01066">
    <property type="entry name" value="CDP-OH_P_transf"/>
    <property type="match status" value="1"/>
</dbReference>
<dbReference type="PANTHER" id="PTHR14269">
    <property type="entry name" value="CDP-DIACYLGLYCEROL--GLYCEROL-3-PHOSPHATE 3-PHOSPHATIDYLTRANSFERASE-RELATED"/>
    <property type="match status" value="1"/>
</dbReference>
<evidence type="ECO:0000259" key="13">
    <source>
        <dbReference type="Pfam" id="PF08009"/>
    </source>
</evidence>
<feature type="transmembrane region" description="Helical" evidence="12">
    <location>
        <begin position="186"/>
        <end position="205"/>
    </location>
</feature>
<keyword evidence="9" id="KW-0594">Phospholipid biosynthesis</keyword>
<evidence type="ECO:0000256" key="7">
    <source>
        <dbReference type="ARBA" id="ARBA00023098"/>
    </source>
</evidence>
<keyword evidence="10" id="KW-1208">Phospholipid metabolism</keyword>
<keyword evidence="7" id="KW-0443">Lipid metabolism</keyword>
<comment type="similarity">
    <text evidence="2 11">Belongs to the CDP-alcohol phosphatidyltransferase class-I family.</text>
</comment>
<keyword evidence="8 12" id="KW-0472">Membrane</keyword>
<dbReference type="InterPro" id="IPR043130">
    <property type="entry name" value="CDP-OH_PTrfase_TM_dom"/>
</dbReference>
<evidence type="ECO:0000256" key="5">
    <source>
        <dbReference type="ARBA" id="ARBA00022692"/>
    </source>
</evidence>
<dbReference type="Proteomes" id="UP000444401">
    <property type="component" value="Unassembled WGS sequence"/>
</dbReference>
<comment type="caution">
    <text evidence="14">The sequence shown here is derived from an EMBL/GenBank/DDBJ whole genome shotgun (WGS) entry which is preliminary data.</text>
</comment>
<feature type="transmembrane region" description="Helical" evidence="12">
    <location>
        <begin position="57"/>
        <end position="73"/>
    </location>
</feature>
<keyword evidence="15" id="KW-1185">Reference proteome</keyword>
<feature type="transmembrane region" description="Helical" evidence="12">
    <location>
        <begin position="94"/>
        <end position="113"/>
    </location>
</feature>
<dbReference type="InterPro" id="IPR012616">
    <property type="entry name" value="CDP-OH_P_trans_C"/>
</dbReference>
<feature type="transmembrane region" description="Helical" evidence="12">
    <location>
        <begin position="217"/>
        <end position="234"/>
    </location>
</feature>
<gene>
    <name evidence="14" type="ORF">GRI72_04415</name>
</gene>
<name>A0ABW9UTB0_9SPHN</name>
<evidence type="ECO:0000256" key="4">
    <source>
        <dbReference type="ARBA" id="ARBA00022679"/>
    </source>
</evidence>
<feature type="transmembrane region" description="Helical" evidence="12">
    <location>
        <begin position="240"/>
        <end position="256"/>
    </location>
</feature>
<dbReference type="EMBL" id="WTYO01000002">
    <property type="protein sequence ID" value="MXO68071.1"/>
    <property type="molecule type" value="Genomic_DNA"/>
</dbReference>
<evidence type="ECO:0000256" key="10">
    <source>
        <dbReference type="ARBA" id="ARBA00023264"/>
    </source>
</evidence>
<feature type="transmembrane region" description="Helical" evidence="12">
    <location>
        <begin position="152"/>
        <end position="174"/>
    </location>
</feature>
<feature type="domain" description="CDP-alcohol phosphatidyltransferase C-terminal" evidence="13">
    <location>
        <begin position="218"/>
        <end position="252"/>
    </location>
</feature>
<keyword evidence="4 11" id="KW-0808">Transferase</keyword>
<reference evidence="14 15" key="1">
    <citation type="submission" date="2019-12" db="EMBL/GenBank/DDBJ databases">
        <title>Genomic-based taxomic classification of the family Erythrobacteraceae.</title>
        <authorList>
            <person name="Xu L."/>
        </authorList>
    </citation>
    <scope>NUCLEOTIDE SEQUENCE [LARGE SCALE GENOMIC DNA]</scope>
    <source>
        <strain evidence="14 15">H32</strain>
    </source>
</reference>
<dbReference type="InterPro" id="IPR050324">
    <property type="entry name" value="CDP-alcohol_PTase-I"/>
</dbReference>
<evidence type="ECO:0000256" key="12">
    <source>
        <dbReference type="SAM" id="Phobius"/>
    </source>
</evidence>
<comment type="subcellular location">
    <subcellularLocation>
        <location evidence="1">Membrane</location>
        <topology evidence="1">Multi-pass membrane protein</topology>
    </subcellularLocation>
</comment>
<evidence type="ECO:0000256" key="1">
    <source>
        <dbReference type="ARBA" id="ARBA00004141"/>
    </source>
</evidence>
<proteinExistence type="inferred from homology"/>
<dbReference type="InterPro" id="IPR048254">
    <property type="entry name" value="CDP_ALCOHOL_P_TRANSF_CS"/>
</dbReference>
<dbReference type="RefSeq" id="WP_160732733.1">
    <property type="nucleotide sequence ID" value="NZ_CP139719.1"/>
</dbReference>
<evidence type="ECO:0000256" key="11">
    <source>
        <dbReference type="RuleBase" id="RU003750"/>
    </source>
</evidence>
<dbReference type="Gene3D" id="1.20.120.1760">
    <property type="match status" value="1"/>
</dbReference>
<evidence type="ECO:0000256" key="6">
    <source>
        <dbReference type="ARBA" id="ARBA00022989"/>
    </source>
</evidence>
<organism evidence="14 15">
    <name type="scientific">Pelagerythrobacter marinus</name>
    <dbReference type="NCBI Taxonomy" id="538382"/>
    <lineage>
        <taxon>Bacteria</taxon>
        <taxon>Pseudomonadati</taxon>
        <taxon>Pseudomonadota</taxon>
        <taxon>Alphaproteobacteria</taxon>
        <taxon>Sphingomonadales</taxon>
        <taxon>Erythrobacteraceae</taxon>
        <taxon>Pelagerythrobacter</taxon>
    </lineage>
</organism>
<evidence type="ECO:0000313" key="15">
    <source>
        <dbReference type="Proteomes" id="UP000444401"/>
    </source>
</evidence>
<protein>
    <submittedName>
        <fullName evidence="14">CDP-diacylglycerol O-phosphatidyltransferase</fullName>
    </submittedName>
</protein>